<gene>
    <name evidence="2" type="ORF">QE109_12385</name>
</gene>
<name>A0ABT6NEU5_9FIRM</name>
<evidence type="ECO:0000313" key="2">
    <source>
        <dbReference type="EMBL" id="MDH8678949.1"/>
    </source>
</evidence>
<evidence type="ECO:0008006" key="4">
    <source>
        <dbReference type="Google" id="ProtNLM"/>
    </source>
</evidence>
<organism evidence="2 3">
    <name type="scientific">Fusibacter bizertensis</name>
    <dbReference type="NCBI Taxonomy" id="1488331"/>
    <lineage>
        <taxon>Bacteria</taxon>
        <taxon>Bacillati</taxon>
        <taxon>Bacillota</taxon>
        <taxon>Clostridia</taxon>
        <taxon>Eubacteriales</taxon>
        <taxon>Eubacteriales Family XII. Incertae Sedis</taxon>
        <taxon>Fusibacter</taxon>
    </lineage>
</organism>
<keyword evidence="3" id="KW-1185">Reference proteome</keyword>
<dbReference type="EMBL" id="JARYZI010000008">
    <property type="protein sequence ID" value="MDH8678949.1"/>
    <property type="molecule type" value="Genomic_DNA"/>
</dbReference>
<reference evidence="2 3" key="1">
    <citation type="submission" date="2023-04" db="EMBL/GenBank/DDBJ databases">
        <title>Fusibacter bizertensis strain WBS, isolated from littoral bottom sediments of the Arctic seas - biochemical and genomic analysis.</title>
        <authorList>
            <person name="Brioukhanov A.L."/>
        </authorList>
    </citation>
    <scope>NUCLEOTIDE SEQUENCE [LARGE SCALE GENOMIC DNA]</scope>
    <source>
        <strain evidence="2 3">WBS</strain>
    </source>
</reference>
<dbReference type="RefSeq" id="WP_281094844.1">
    <property type="nucleotide sequence ID" value="NZ_JARYZI010000008.1"/>
</dbReference>
<sequence length="722" mass="80062">MKINSFIQNIATGLKTNQANQSNEKSVSETLVQDYKQGLPKQVKSIYDKYNITPSSEDVKEINHFLKNASGTNEEKLMSIDIALYKGIAPSEENLATIQQSLTHDSEVVASLTEMPSAEEPLTKEQALTLVEHLKLPKSIKTALKEMIKADMPLERAVLKVAQLLKVDQGKRTFTLSDLKQAIEKNPQIKVLLTQGADLETIAQLIEKSNQSSSSSTAFGGNETENNSIKNSMGDSVPISTAETEIMASSDGSLKQSEGVRKASQSGRTLSDSELRAIDTQSSILHVEKNEGTKGVDMQVHEIEDEVKVKDDVDVEVDAALLEVIEEAMTALITEMSEVFSSLESDLSLKTYLVESTTEATIKAKATFENFKAEVTQLLTPDQTTVKTTPSDLSTQISTAIEKLNNLILKSEVTLYTDMFTEKKLLLMSSELDKASQMLKQGEFAKAQATVNDAVKLLKQIDFTPSIRRLQVFANQRLEQLENIIKPELRTEQKLESLIKSQIQSSGEQQGNKLSRDVLETLRFLGLNHEMEVAENLEKADFEALKERSNGNVKEILLKMMKEDTQEKTVEAAEQNLMNLTGQQMMNDQSSQDQPFYFFNFPVMDGEDLGNMKVYMKGASKNSQMDWQNSELYFGISLKEAGPVGIRVKIQQAKVDIQVSSERADQIEAPLKAALQTLSEIGFTVGELTFKSGSDEAPVNLKPTFERGPAKQSDGKGFDYKV</sequence>
<feature type="region of interest" description="Disordered" evidence="1">
    <location>
        <begin position="210"/>
        <end position="236"/>
    </location>
</feature>
<dbReference type="Proteomes" id="UP001158045">
    <property type="component" value="Unassembled WGS sequence"/>
</dbReference>
<proteinExistence type="predicted"/>
<feature type="region of interest" description="Disordered" evidence="1">
    <location>
        <begin position="249"/>
        <end position="275"/>
    </location>
</feature>
<feature type="region of interest" description="Disordered" evidence="1">
    <location>
        <begin position="693"/>
        <end position="722"/>
    </location>
</feature>
<accession>A0ABT6NEU5</accession>
<feature type="compositionally biased region" description="Basic and acidic residues" evidence="1">
    <location>
        <begin position="704"/>
        <end position="722"/>
    </location>
</feature>
<protein>
    <recommendedName>
        <fullName evidence="4">Flagellar hook-length control protein-like C-terminal domain-containing protein</fullName>
    </recommendedName>
</protein>
<evidence type="ECO:0000256" key="1">
    <source>
        <dbReference type="SAM" id="MobiDB-lite"/>
    </source>
</evidence>
<comment type="caution">
    <text evidence="2">The sequence shown here is derived from an EMBL/GenBank/DDBJ whole genome shotgun (WGS) entry which is preliminary data.</text>
</comment>
<evidence type="ECO:0000313" key="3">
    <source>
        <dbReference type="Proteomes" id="UP001158045"/>
    </source>
</evidence>